<dbReference type="AlphaFoldDB" id="A0A1G9KGJ3"/>
<sequence length="198" mass="22240">MKKLIICIGLTCLWSCSSGSQNTESDEFEATEEETAFEEYVNSLTPVPLPFTTHSMEGELPVFSPKFNKEAFAQYKNQYAEAPVGILFKNDASVAIMHYGAGEFGSVPTIVTYDWEGHKLDSLMPYEKSALDLGYEAVEYVTFQDDHTFFVADSVKRWTINEDGSDIVKGTLQLTTDTVWYEIEEGGQIKKINKPSEL</sequence>
<gene>
    <name evidence="1" type="ORF">SAMN05421823_106157</name>
</gene>
<dbReference type="STRING" id="1075417.SAMN05421823_106157"/>
<evidence type="ECO:0000313" key="2">
    <source>
        <dbReference type="Proteomes" id="UP000198510"/>
    </source>
</evidence>
<evidence type="ECO:0000313" key="1">
    <source>
        <dbReference type="EMBL" id="SDL48948.1"/>
    </source>
</evidence>
<accession>A0A1G9KGJ3</accession>
<dbReference type="Proteomes" id="UP000198510">
    <property type="component" value="Unassembled WGS sequence"/>
</dbReference>
<protein>
    <submittedName>
        <fullName evidence="1">Uncharacterized protein</fullName>
    </submittedName>
</protein>
<keyword evidence="2" id="KW-1185">Reference proteome</keyword>
<dbReference type="OrthoDB" id="1355849at2"/>
<organism evidence="1 2">
    <name type="scientific">Catalinimonas alkaloidigena</name>
    <dbReference type="NCBI Taxonomy" id="1075417"/>
    <lineage>
        <taxon>Bacteria</taxon>
        <taxon>Pseudomonadati</taxon>
        <taxon>Bacteroidota</taxon>
        <taxon>Cytophagia</taxon>
        <taxon>Cytophagales</taxon>
        <taxon>Catalimonadaceae</taxon>
        <taxon>Catalinimonas</taxon>
    </lineage>
</organism>
<dbReference type="RefSeq" id="WP_089683869.1">
    <property type="nucleotide sequence ID" value="NZ_FNFO01000006.1"/>
</dbReference>
<name>A0A1G9KGJ3_9BACT</name>
<dbReference type="EMBL" id="FNFO01000006">
    <property type="protein sequence ID" value="SDL48948.1"/>
    <property type="molecule type" value="Genomic_DNA"/>
</dbReference>
<proteinExistence type="predicted"/>
<reference evidence="1 2" key="1">
    <citation type="submission" date="2016-10" db="EMBL/GenBank/DDBJ databases">
        <authorList>
            <person name="de Groot N.N."/>
        </authorList>
    </citation>
    <scope>NUCLEOTIDE SEQUENCE [LARGE SCALE GENOMIC DNA]</scope>
    <source>
        <strain evidence="1 2">DSM 25186</strain>
    </source>
</reference>